<dbReference type="Proteomes" id="UP001519460">
    <property type="component" value="Unassembled WGS sequence"/>
</dbReference>
<accession>A0ABD0JDN1</accession>
<feature type="non-terminal residue" evidence="1">
    <location>
        <position position="1"/>
    </location>
</feature>
<reference evidence="1 2" key="1">
    <citation type="journal article" date="2023" name="Sci. Data">
        <title>Genome assembly of the Korean intertidal mud-creeper Batillaria attramentaria.</title>
        <authorList>
            <person name="Patra A.K."/>
            <person name="Ho P.T."/>
            <person name="Jun S."/>
            <person name="Lee S.J."/>
            <person name="Kim Y."/>
            <person name="Won Y.J."/>
        </authorList>
    </citation>
    <scope>NUCLEOTIDE SEQUENCE [LARGE SCALE GENOMIC DNA]</scope>
    <source>
        <strain evidence="1">Wonlab-2016</strain>
    </source>
</reference>
<sequence>SEFKFQVEWLRKANAVVLVQSCLCTVEELLQASMHTTTRPSTFTDTLSGSRLWKTEDEPTNLGVPTYCTTDLQLI</sequence>
<comment type="caution">
    <text evidence="1">The sequence shown here is derived from an EMBL/GenBank/DDBJ whole genome shotgun (WGS) entry which is preliminary data.</text>
</comment>
<dbReference type="EMBL" id="JACVVK020000486">
    <property type="protein sequence ID" value="KAK7471595.1"/>
    <property type="molecule type" value="Genomic_DNA"/>
</dbReference>
<evidence type="ECO:0000313" key="1">
    <source>
        <dbReference type="EMBL" id="KAK7471595.1"/>
    </source>
</evidence>
<keyword evidence="2" id="KW-1185">Reference proteome</keyword>
<evidence type="ECO:0000313" key="2">
    <source>
        <dbReference type="Proteomes" id="UP001519460"/>
    </source>
</evidence>
<gene>
    <name evidence="1" type="ORF">BaRGS_00035758</name>
</gene>
<organism evidence="1 2">
    <name type="scientific">Batillaria attramentaria</name>
    <dbReference type="NCBI Taxonomy" id="370345"/>
    <lineage>
        <taxon>Eukaryota</taxon>
        <taxon>Metazoa</taxon>
        <taxon>Spiralia</taxon>
        <taxon>Lophotrochozoa</taxon>
        <taxon>Mollusca</taxon>
        <taxon>Gastropoda</taxon>
        <taxon>Caenogastropoda</taxon>
        <taxon>Sorbeoconcha</taxon>
        <taxon>Cerithioidea</taxon>
        <taxon>Batillariidae</taxon>
        <taxon>Batillaria</taxon>
    </lineage>
</organism>
<protein>
    <submittedName>
        <fullName evidence="1">Uncharacterized protein</fullName>
    </submittedName>
</protein>
<name>A0ABD0JDN1_9CAEN</name>
<dbReference type="AlphaFoldDB" id="A0ABD0JDN1"/>
<proteinExistence type="predicted"/>